<reference evidence="10" key="1">
    <citation type="submission" date="2020-05" db="EMBL/GenBank/DDBJ databases">
        <authorList>
            <person name="Chiriac C."/>
            <person name="Salcher M."/>
            <person name="Ghai R."/>
            <person name="Kavagutti S V."/>
        </authorList>
    </citation>
    <scope>NUCLEOTIDE SEQUENCE</scope>
</reference>
<evidence type="ECO:0000313" key="1">
    <source>
        <dbReference type="EMBL" id="CAB4145115.1"/>
    </source>
</evidence>
<proteinExistence type="predicted"/>
<evidence type="ECO:0000313" key="9">
    <source>
        <dbReference type="EMBL" id="CAB4213234.1"/>
    </source>
</evidence>
<accession>A0A6J5SR58</accession>
<dbReference type="EMBL" id="LR797305">
    <property type="protein sequence ID" value="CAB4200792.1"/>
    <property type="molecule type" value="Genomic_DNA"/>
</dbReference>
<protein>
    <submittedName>
        <fullName evidence="10">Uncharacterized protein</fullName>
    </submittedName>
</protein>
<evidence type="ECO:0000313" key="4">
    <source>
        <dbReference type="EMBL" id="CAB4164807.1"/>
    </source>
</evidence>
<name>A0A6J5SR58_9CAUD</name>
<dbReference type="EMBL" id="LR796698">
    <property type="protein sequence ID" value="CAB4160409.1"/>
    <property type="molecule type" value="Genomic_DNA"/>
</dbReference>
<evidence type="ECO:0000313" key="3">
    <source>
        <dbReference type="EMBL" id="CAB4160409.1"/>
    </source>
</evidence>
<dbReference type="EMBL" id="LR797395">
    <property type="protein sequence ID" value="CAB4213234.1"/>
    <property type="molecule type" value="Genomic_DNA"/>
</dbReference>
<dbReference type="EMBL" id="LR796762">
    <property type="protein sequence ID" value="CAB4164807.1"/>
    <property type="molecule type" value="Genomic_DNA"/>
</dbReference>
<gene>
    <name evidence="6" type="ORF">UFOVP1002_41</name>
    <name evidence="7" type="ORF">UFOVP1217_155</name>
    <name evidence="8" type="ORF">UFOVP1343_139</name>
    <name evidence="9" type="ORF">UFOVP1438_188</name>
    <name evidence="12" type="ORF">UFOVP1541_183</name>
    <name evidence="10" type="ORF">UFOVP1592_184</name>
    <name evidence="1" type="ORF">UFOVP465_45</name>
    <name evidence="2" type="ORF">UFOVP666_91</name>
    <name evidence="3" type="ORF">UFOVP727_168</name>
    <name evidence="11" type="ORF">UFOVP741_171</name>
    <name evidence="4" type="ORF">UFOVP819_119</name>
    <name evidence="5" type="ORF">UFOVP926_154</name>
</gene>
<dbReference type="EMBL" id="LR796878">
    <property type="protein sequence ID" value="CAB4172311.1"/>
    <property type="molecule type" value="Genomic_DNA"/>
</dbReference>
<evidence type="ECO:0000313" key="7">
    <source>
        <dbReference type="EMBL" id="CAB4191813.1"/>
    </source>
</evidence>
<evidence type="ECO:0000313" key="10">
    <source>
        <dbReference type="EMBL" id="CAB4218012.1"/>
    </source>
</evidence>
<evidence type="ECO:0000313" key="2">
    <source>
        <dbReference type="EMBL" id="CAB4156636.1"/>
    </source>
</evidence>
<dbReference type="EMBL" id="LR798395">
    <property type="protein sequence ID" value="CAB5229069.1"/>
    <property type="molecule type" value="Genomic_DNA"/>
</dbReference>
<evidence type="ECO:0000313" key="8">
    <source>
        <dbReference type="EMBL" id="CAB4200792.1"/>
    </source>
</evidence>
<sequence>MTEVLTSAVIVARLPEEIVDLVGRFIGDSDIDTDMQEVKVLMPASPVVSAIAYYLGISTQDPSTHELDQAKAWMDEQSSWQDRAVAIKEKLSEKFPFTEVEAGKGEIPSWMHAPWAPTLLFQWSEALRDAVLQAEEYVEEVL</sequence>
<dbReference type="EMBL" id="LR797177">
    <property type="protein sequence ID" value="CAB4191813.1"/>
    <property type="molecule type" value="Genomic_DNA"/>
</dbReference>
<evidence type="ECO:0000313" key="6">
    <source>
        <dbReference type="EMBL" id="CAB4178232.1"/>
    </source>
</evidence>
<organism evidence="10">
    <name type="scientific">uncultured Caudovirales phage</name>
    <dbReference type="NCBI Taxonomy" id="2100421"/>
    <lineage>
        <taxon>Viruses</taxon>
        <taxon>Duplodnaviria</taxon>
        <taxon>Heunggongvirae</taxon>
        <taxon>Uroviricota</taxon>
        <taxon>Caudoviricetes</taxon>
        <taxon>Peduoviridae</taxon>
        <taxon>Maltschvirus</taxon>
        <taxon>Maltschvirus maltsch</taxon>
    </lineage>
</organism>
<evidence type="ECO:0000313" key="5">
    <source>
        <dbReference type="EMBL" id="CAB4172311.1"/>
    </source>
</evidence>
<dbReference type="EMBL" id="LR796443">
    <property type="protein sequence ID" value="CAB4145115.1"/>
    <property type="molecule type" value="Genomic_DNA"/>
</dbReference>
<dbReference type="EMBL" id="LR796961">
    <property type="protein sequence ID" value="CAB4178232.1"/>
    <property type="molecule type" value="Genomic_DNA"/>
</dbReference>
<dbReference type="EMBL" id="LR797452">
    <property type="protein sequence ID" value="CAB4218012.1"/>
    <property type="molecule type" value="Genomic_DNA"/>
</dbReference>
<evidence type="ECO:0000313" key="11">
    <source>
        <dbReference type="EMBL" id="CAB5225248.1"/>
    </source>
</evidence>
<dbReference type="EMBL" id="LR796644">
    <property type="protein sequence ID" value="CAB4156636.1"/>
    <property type="molecule type" value="Genomic_DNA"/>
</dbReference>
<evidence type="ECO:0000313" key="12">
    <source>
        <dbReference type="EMBL" id="CAB5229069.1"/>
    </source>
</evidence>
<dbReference type="EMBL" id="LR798341">
    <property type="protein sequence ID" value="CAB5225248.1"/>
    <property type="molecule type" value="Genomic_DNA"/>
</dbReference>